<name>A0ABT0HSP8_9BACT</name>
<evidence type="ECO:0000256" key="1">
    <source>
        <dbReference type="SAM" id="Phobius"/>
    </source>
</evidence>
<feature type="transmembrane region" description="Helical" evidence="1">
    <location>
        <begin position="304"/>
        <end position="323"/>
    </location>
</feature>
<gene>
    <name evidence="2" type="ORF">M0L20_25240</name>
</gene>
<feature type="transmembrane region" description="Helical" evidence="1">
    <location>
        <begin position="59"/>
        <end position="82"/>
    </location>
</feature>
<dbReference type="Proteomes" id="UP001202180">
    <property type="component" value="Unassembled WGS sequence"/>
</dbReference>
<evidence type="ECO:0000313" key="3">
    <source>
        <dbReference type="Proteomes" id="UP001202180"/>
    </source>
</evidence>
<evidence type="ECO:0008006" key="4">
    <source>
        <dbReference type="Google" id="ProtNLM"/>
    </source>
</evidence>
<evidence type="ECO:0000313" key="2">
    <source>
        <dbReference type="EMBL" id="MCK8495201.1"/>
    </source>
</evidence>
<comment type="caution">
    <text evidence="2">The sequence shown here is derived from an EMBL/GenBank/DDBJ whole genome shotgun (WGS) entry which is preliminary data.</text>
</comment>
<feature type="transmembrane region" description="Helical" evidence="1">
    <location>
        <begin position="206"/>
        <end position="227"/>
    </location>
</feature>
<dbReference type="RefSeq" id="WP_248479915.1">
    <property type="nucleotide sequence ID" value="NZ_JALPRF010000007.1"/>
</dbReference>
<accession>A0ABT0HSP8</accession>
<organism evidence="2 3">
    <name type="scientific">Spirosoma liriopis</name>
    <dbReference type="NCBI Taxonomy" id="2937440"/>
    <lineage>
        <taxon>Bacteria</taxon>
        <taxon>Pseudomonadati</taxon>
        <taxon>Bacteroidota</taxon>
        <taxon>Cytophagia</taxon>
        <taxon>Cytophagales</taxon>
        <taxon>Cytophagaceae</taxon>
        <taxon>Spirosoma</taxon>
    </lineage>
</organism>
<dbReference type="EMBL" id="JALPRF010000007">
    <property type="protein sequence ID" value="MCK8495201.1"/>
    <property type="molecule type" value="Genomic_DNA"/>
</dbReference>
<feature type="transmembrane region" description="Helical" evidence="1">
    <location>
        <begin position="233"/>
        <end position="252"/>
    </location>
</feature>
<feature type="transmembrane region" description="Helical" evidence="1">
    <location>
        <begin position="20"/>
        <end position="39"/>
    </location>
</feature>
<keyword evidence="1" id="KW-0812">Transmembrane</keyword>
<feature type="transmembrane region" description="Helical" evidence="1">
    <location>
        <begin position="144"/>
        <end position="165"/>
    </location>
</feature>
<reference evidence="2 3" key="1">
    <citation type="submission" date="2022-04" db="EMBL/GenBank/DDBJ databases">
        <title>Spirosoma sp. strain RP8 genome sequencing and assembly.</title>
        <authorList>
            <person name="Jung Y."/>
        </authorList>
    </citation>
    <scope>NUCLEOTIDE SEQUENCE [LARGE SCALE GENOMIC DNA]</scope>
    <source>
        <strain evidence="2 3">RP8</strain>
    </source>
</reference>
<feature type="transmembrane region" description="Helical" evidence="1">
    <location>
        <begin position="330"/>
        <end position="348"/>
    </location>
</feature>
<feature type="transmembrane region" description="Helical" evidence="1">
    <location>
        <begin position="280"/>
        <end position="298"/>
    </location>
</feature>
<feature type="transmembrane region" description="Helical" evidence="1">
    <location>
        <begin position="113"/>
        <end position="138"/>
    </location>
</feature>
<keyword evidence="1" id="KW-1133">Transmembrane helix</keyword>
<proteinExistence type="predicted"/>
<sequence length="375" mass="42825">MKRALIRVLIKTMVKGFYQAHTGLLLSLFILIFINFFYTPVLNQTHLTQEQIIRNALKLVLTTVSEPLGVLVLFSLWLVYSLKSGQYVARRLKAVDVQFLFYSSNAFSQANQLIAWSVVQLIIALPIAGLGVFAMIIGFAYGHWIIPGLIPFYLAALIVGNAFFYTHLITSTVSNTVDNNRLLGLRNWPKPLFSLFVYEVIHKKRVTYLVTKCISAISLVLMLSVFSDSHTDIRLFGLISLCIALAHSLLLYESSVFESYSLRFARSFPISYWQRYGQQWCLYSLLLLPELLLLFTLSDWSEGLLCSLLATSLLLLFRAVLYPLGQRMDWYLRIVFGLFTVFLLIILFGLTEWLLVGALASSWGLNYCYYYSSLE</sequence>
<protein>
    <recommendedName>
        <fullName evidence="4">ABC transporter permease</fullName>
    </recommendedName>
</protein>
<keyword evidence="1" id="KW-0472">Membrane</keyword>
<keyword evidence="3" id="KW-1185">Reference proteome</keyword>